<dbReference type="Gene3D" id="3.90.550.10">
    <property type="entry name" value="Spore Coat Polysaccharide Biosynthesis Protein SpsA, Chain A"/>
    <property type="match status" value="1"/>
</dbReference>
<comment type="caution">
    <text evidence="4">The sequence shown here is derived from an EMBL/GenBank/DDBJ whole genome shotgun (WGS) entry which is preliminary data.</text>
</comment>
<evidence type="ECO:0000313" key="5">
    <source>
        <dbReference type="Proteomes" id="UP001165381"/>
    </source>
</evidence>
<keyword evidence="2 4" id="KW-0808">Transferase</keyword>
<evidence type="ECO:0000313" key="4">
    <source>
        <dbReference type="EMBL" id="MCL6294932.1"/>
    </source>
</evidence>
<dbReference type="EC" id="2.4.-.-" evidence="4"/>
<protein>
    <submittedName>
        <fullName evidence="4">Glycosyltransferase</fullName>
        <ecNumber evidence="4">2.4.-.-</ecNumber>
    </submittedName>
</protein>
<evidence type="ECO:0000256" key="1">
    <source>
        <dbReference type="ARBA" id="ARBA00022676"/>
    </source>
</evidence>
<dbReference type="InterPro" id="IPR029044">
    <property type="entry name" value="Nucleotide-diphossugar_trans"/>
</dbReference>
<dbReference type="PANTHER" id="PTHR22916:SF51">
    <property type="entry name" value="GLYCOSYLTRANSFERASE EPSH-RELATED"/>
    <property type="match status" value="1"/>
</dbReference>
<dbReference type="RefSeq" id="WP_249972712.1">
    <property type="nucleotide sequence ID" value="NZ_JAMFLZ010000003.1"/>
</dbReference>
<dbReference type="Pfam" id="PF00535">
    <property type="entry name" value="Glycos_transf_2"/>
    <property type="match status" value="1"/>
</dbReference>
<dbReference type="PANTHER" id="PTHR22916">
    <property type="entry name" value="GLYCOSYLTRANSFERASE"/>
    <property type="match status" value="1"/>
</dbReference>
<sequence length="344" mass="40706">MKLSIVVPFYNAELYIERCLYSLINQDINSNDYEILMIDDGSIDNGKDIVESFINKHANIKLYSQPNIGLGATRNRGMQLAKGDYIYFIDVDDYIAYNTFGNILNCAIENDIEILGFNTQVTGELNLFSSKTQNTLIDYLVLSGSDYLFKCNNHRLEAWWYIIKRDFLLKTNLKFEEGRFMEDAIFSFKIFMEAKRALFYPMDVHRYVKTPDSIMNNETQEHLLKLIEDYISLIFRFDLLIEEISKKNATGTDRIIKKIKFKSEESIFLMFFKIIKSKISIKKIDRILINLKAIDMYPLTSSIREVYTHKKIAIMSFIFNQKYLFYFLLYPFRILYRFKLIKLL</sequence>
<gene>
    <name evidence="4" type="ORF">M3P09_08010</name>
</gene>
<proteinExistence type="predicted"/>
<keyword evidence="5" id="KW-1185">Reference proteome</keyword>
<dbReference type="InterPro" id="IPR001173">
    <property type="entry name" value="Glyco_trans_2-like"/>
</dbReference>
<name>A0ABT0QD74_9FLAO</name>
<accession>A0ABT0QD74</accession>
<dbReference type="EMBL" id="JAMFLZ010000003">
    <property type="protein sequence ID" value="MCL6294932.1"/>
    <property type="molecule type" value="Genomic_DNA"/>
</dbReference>
<keyword evidence="1 4" id="KW-0328">Glycosyltransferase</keyword>
<organism evidence="4 5">
    <name type="scientific">Jejuia spongiicola</name>
    <dbReference type="NCBI Taxonomy" id="2942207"/>
    <lineage>
        <taxon>Bacteria</taxon>
        <taxon>Pseudomonadati</taxon>
        <taxon>Bacteroidota</taxon>
        <taxon>Flavobacteriia</taxon>
        <taxon>Flavobacteriales</taxon>
        <taxon>Flavobacteriaceae</taxon>
        <taxon>Jejuia</taxon>
    </lineage>
</organism>
<feature type="domain" description="Glycosyltransferase 2-like" evidence="3">
    <location>
        <begin position="4"/>
        <end position="135"/>
    </location>
</feature>
<evidence type="ECO:0000256" key="2">
    <source>
        <dbReference type="ARBA" id="ARBA00022679"/>
    </source>
</evidence>
<dbReference type="Proteomes" id="UP001165381">
    <property type="component" value="Unassembled WGS sequence"/>
</dbReference>
<dbReference type="GO" id="GO:0016757">
    <property type="term" value="F:glycosyltransferase activity"/>
    <property type="evidence" value="ECO:0007669"/>
    <property type="project" value="UniProtKB-KW"/>
</dbReference>
<reference evidence="4" key="1">
    <citation type="submission" date="2022-05" db="EMBL/GenBank/DDBJ databases">
        <authorList>
            <person name="Park J.-S."/>
        </authorList>
    </citation>
    <scope>NUCLEOTIDE SEQUENCE</scope>
    <source>
        <strain evidence="4">2012CJ34-3</strain>
    </source>
</reference>
<dbReference type="SUPFAM" id="SSF53448">
    <property type="entry name" value="Nucleotide-diphospho-sugar transferases"/>
    <property type="match status" value="1"/>
</dbReference>
<dbReference type="CDD" id="cd00761">
    <property type="entry name" value="Glyco_tranf_GTA_type"/>
    <property type="match status" value="1"/>
</dbReference>
<evidence type="ECO:0000259" key="3">
    <source>
        <dbReference type="Pfam" id="PF00535"/>
    </source>
</evidence>